<name>A0A2N5PMI4_MEDGN</name>
<dbReference type="RefSeq" id="WP_066730752.1">
    <property type="nucleotide sequence ID" value="NZ_NIHT01000006.1"/>
</dbReference>
<dbReference type="InterPro" id="IPR053746">
    <property type="entry name" value="Viral_HT_Connector_Assembly"/>
</dbReference>
<comment type="caution">
    <text evidence="1">The sequence shown here is derived from an EMBL/GenBank/DDBJ whole genome shotgun (WGS) entry which is preliminary data.</text>
</comment>
<gene>
    <name evidence="1" type="ORF">CDL23_04880</name>
</gene>
<proteinExistence type="predicted"/>
<dbReference type="AlphaFoldDB" id="A0A2N5PMI4"/>
<protein>
    <submittedName>
        <fullName evidence="1">Uncharacterized protein</fullName>
    </submittedName>
</protein>
<evidence type="ECO:0000313" key="1">
    <source>
        <dbReference type="EMBL" id="PLT76355.1"/>
    </source>
</evidence>
<evidence type="ECO:0000313" key="2">
    <source>
        <dbReference type="Proteomes" id="UP000235093"/>
    </source>
</evidence>
<reference evidence="1 2" key="1">
    <citation type="journal article" date="2017" name="Genome Med.">
        <title>A novel Ruminococcus gnavus clade enriched in inflammatory bowel disease patients.</title>
        <authorList>
            <person name="Hall A.B."/>
            <person name="Yassour M."/>
            <person name="Sauk J."/>
            <person name="Garner A."/>
            <person name="Jiang X."/>
            <person name="Arthur T."/>
            <person name="Lagoudas G.K."/>
            <person name="Vatanen T."/>
            <person name="Fornelos N."/>
            <person name="Wilson R."/>
            <person name="Bertha M."/>
            <person name="Cohen M."/>
            <person name="Garber J."/>
            <person name="Khalili H."/>
            <person name="Gevers D."/>
            <person name="Ananthakrishnan A.N."/>
            <person name="Kugathasan S."/>
            <person name="Lander E.S."/>
            <person name="Blainey P."/>
            <person name="Vlamakis H."/>
            <person name="Xavier R.J."/>
            <person name="Huttenhower C."/>
        </authorList>
    </citation>
    <scope>NUCLEOTIDE SEQUENCE [LARGE SCALE GENOMIC DNA]</scope>
    <source>
        <strain evidence="1 2">RJX1125</strain>
    </source>
</reference>
<dbReference type="Gene3D" id="1.10.246.150">
    <property type="match status" value="1"/>
</dbReference>
<dbReference type="Proteomes" id="UP000235093">
    <property type="component" value="Unassembled WGS sequence"/>
</dbReference>
<accession>A0A2N5PMI4</accession>
<dbReference type="EMBL" id="NIHT01000006">
    <property type="protein sequence ID" value="PLT76355.1"/>
    <property type="molecule type" value="Genomic_DNA"/>
</dbReference>
<organism evidence="1 2">
    <name type="scientific">Mediterraneibacter gnavus</name>
    <name type="common">Ruminococcus gnavus</name>
    <dbReference type="NCBI Taxonomy" id="33038"/>
    <lineage>
        <taxon>Bacteria</taxon>
        <taxon>Bacillati</taxon>
        <taxon>Bacillota</taxon>
        <taxon>Clostridia</taxon>
        <taxon>Lachnospirales</taxon>
        <taxon>Lachnospiraceae</taxon>
        <taxon>Mediterraneibacter</taxon>
    </lineage>
</organism>
<sequence>MIVKIEDVMSLPEFMHMDEKQVQKKLDALELLIRKYTNNNFQNRHIRFSASSLGNRIKGCHPFIRVDDTIQISESNVNDGLYVITEIGDDFIRVNSELFPVDHNLVTKVEYPVDVQQGVIKMLQWEVESMNRIGIKSETLSRHSVTYFDQDKNNQVMGFPVSLLGFLETYKKARF</sequence>